<dbReference type="PANTHER" id="PTHR21499:SF59">
    <property type="entry name" value="ASPARTOKINASE"/>
    <property type="match status" value="1"/>
</dbReference>
<feature type="domain" description="Aspartate/glutamate/uridylate kinase" evidence="8">
    <location>
        <begin position="5"/>
        <end position="284"/>
    </location>
</feature>
<dbReference type="GO" id="GO:0004072">
    <property type="term" value="F:aspartate kinase activity"/>
    <property type="evidence" value="ECO:0007669"/>
    <property type="project" value="UniProtKB-EC"/>
</dbReference>
<organism evidence="9">
    <name type="scientific">bioreactor metagenome</name>
    <dbReference type="NCBI Taxonomy" id="1076179"/>
    <lineage>
        <taxon>unclassified sequences</taxon>
        <taxon>metagenomes</taxon>
        <taxon>ecological metagenomes</taxon>
    </lineage>
</organism>
<proteinExistence type="inferred from homology"/>
<dbReference type="GO" id="GO:0005524">
    <property type="term" value="F:ATP binding"/>
    <property type="evidence" value="ECO:0007669"/>
    <property type="project" value="UniProtKB-KW"/>
</dbReference>
<dbReference type="InterPro" id="IPR001341">
    <property type="entry name" value="Asp_kinase"/>
</dbReference>
<evidence type="ECO:0000259" key="8">
    <source>
        <dbReference type="Pfam" id="PF00696"/>
    </source>
</evidence>
<keyword evidence="6" id="KW-0067">ATP-binding</keyword>
<evidence type="ECO:0000313" key="9">
    <source>
        <dbReference type="EMBL" id="MPM03384.1"/>
    </source>
</evidence>
<dbReference type="EMBL" id="VSSQ01000948">
    <property type="protein sequence ID" value="MPM03384.1"/>
    <property type="molecule type" value="Genomic_DNA"/>
</dbReference>
<evidence type="ECO:0000256" key="1">
    <source>
        <dbReference type="ARBA" id="ARBA00010122"/>
    </source>
</evidence>
<evidence type="ECO:0000256" key="7">
    <source>
        <dbReference type="ARBA" id="ARBA00047872"/>
    </source>
</evidence>
<comment type="similarity">
    <text evidence="1">Belongs to the aspartokinase family.</text>
</comment>
<dbReference type="InterPro" id="IPR001048">
    <property type="entry name" value="Asp/Glu/Uridylate_kinase"/>
</dbReference>
<comment type="caution">
    <text evidence="9">The sequence shown here is derived from an EMBL/GenBank/DDBJ whole genome shotgun (WGS) entry which is preliminary data.</text>
</comment>
<reference evidence="9" key="1">
    <citation type="submission" date="2019-08" db="EMBL/GenBank/DDBJ databases">
        <authorList>
            <person name="Kucharzyk K."/>
            <person name="Murdoch R.W."/>
            <person name="Higgins S."/>
            <person name="Loffler F."/>
        </authorList>
    </citation>
    <scope>NUCLEOTIDE SEQUENCE</scope>
</reference>
<dbReference type="GO" id="GO:0009089">
    <property type="term" value="P:lysine biosynthetic process via diaminopimelate"/>
    <property type="evidence" value="ECO:0007669"/>
    <property type="project" value="InterPro"/>
</dbReference>
<dbReference type="PIRSF" id="PIRSF000726">
    <property type="entry name" value="Asp_kin"/>
    <property type="match status" value="1"/>
</dbReference>
<dbReference type="SUPFAM" id="SSF53633">
    <property type="entry name" value="Carbamate kinase-like"/>
    <property type="match status" value="1"/>
</dbReference>
<dbReference type="InterPro" id="IPR045865">
    <property type="entry name" value="ACT-like_dom_sf"/>
</dbReference>
<keyword evidence="5 9" id="KW-0418">Kinase</keyword>
<dbReference type="NCBIfam" id="TIGR00657">
    <property type="entry name" value="asp_kinases"/>
    <property type="match status" value="1"/>
</dbReference>
<dbReference type="InterPro" id="IPR042199">
    <property type="entry name" value="AsparK_Bifunc_asparK/hSer_DH"/>
</dbReference>
<dbReference type="EC" id="2.7.2.4" evidence="2"/>
<comment type="catalytic activity">
    <reaction evidence="7">
        <text>L-aspartate + ATP = 4-phospho-L-aspartate + ADP</text>
        <dbReference type="Rhea" id="RHEA:23776"/>
        <dbReference type="ChEBI" id="CHEBI:29991"/>
        <dbReference type="ChEBI" id="CHEBI:30616"/>
        <dbReference type="ChEBI" id="CHEBI:57535"/>
        <dbReference type="ChEBI" id="CHEBI:456216"/>
        <dbReference type="EC" id="2.7.2.4"/>
    </reaction>
</comment>
<dbReference type="Pfam" id="PF00696">
    <property type="entry name" value="AA_kinase"/>
    <property type="match status" value="1"/>
</dbReference>
<evidence type="ECO:0000256" key="3">
    <source>
        <dbReference type="ARBA" id="ARBA00022679"/>
    </source>
</evidence>
<evidence type="ECO:0000256" key="6">
    <source>
        <dbReference type="ARBA" id="ARBA00022840"/>
    </source>
</evidence>
<name>A0A644WMC1_9ZZZZ</name>
<dbReference type="GO" id="GO:0009090">
    <property type="term" value="P:homoserine biosynthetic process"/>
    <property type="evidence" value="ECO:0007669"/>
    <property type="project" value="TreeGrafter"/>
</dbReference>
<dbReference type="Gene3D" id="1.20.120.1320">
    <property type="entry name" value="Aspartokinase, catalytic domain"/>
    <property type="match status" value="1"/>
</dbReference>
<evidence type="ECO:0000256" key="4">
    <source>
        <dbReference type="ARBA" id="ARBA00022741"/>
    </source>
</evidence>
<evidence type="ECO:0000256" key="5">
    <source>
        <dbReference type="ARBA" id="ARBA00022777"/>
    </source>
</evidence>
<dbReference type="InterPro" id="IPR005260">
    <property type="entry name" value="Asp_kin_monofn"/>
</dbReference>
<dbReference type="AlphaFoldDB" id="A0A644WMC1"/>
<protein>
    <recommendedName>
        <fullName evidence="2">aspartate kinase</fullName>
        <ecNumber evidence="2">2.7.2.4</ecNumber>
    </recommendedName>
</protein>
<dbReference type="PANTHER" id="PTHR21499">
    <property type="entry name" value="ASPARTATE KINASE"/>
    <property type="match status" value="1"/>
</dbReference>
<dbReference type="SUPFAM" id="SSF55021">
    <property type="entry name" value="ACT-like"/>
    <property type="match status" value="1"/>
</dbReference>
<accession>A0A644WMC1</accession>
<evidence type="ECO:0000256" key="2">
    <source>
        <dbReference type="ARBA" id="ARBA00013059"/>
    </source>
</evidence>
<dbReference type="GO" id="GO:0005829">
    <property type="term" value="C:cytosol"/>
    <property type="evidence" value="ECO:0007669"/>
    <property type="project" value="TreeGrafter"/>
</dbReference>
<gene>
    <name evidence="9" type="primary">thrA_5</name>
    <name evidence="9" type="ORF">SDC9_49650</name>
</gene>
<keyword evidence="4" id="KW-0547">Nucleotide-binding</keyword>
<dbReference type="InterPro" id="IPR036393">
    <property type="entry name" value="AceGlu_kinase-like_sf"/>
</dbReference>
<keyword evidence="3" id="KW-0808">Transferase</keyword>
<dbReference type="Gene3D" id="3.40.1160.10">
    <property type="entry name" value="Acetylglutamate kinase-like"/>
    <property type="match status" value="1"/>
</dbReference>
<sequence>MQSEIRVFKFGGASVKDAAAVRNVASILKKYDNQNLVVVLSAMGKTTNAFERIHQAYVSGEKSDALKRISESKQFHDSILDDLFAKDHPVRKIESGLFSELEAALDVLPEISFDKSYDRIVSFGERIATVILAEYLKESGFRTNLVAAGDFVITDNTYRDAYVDWDETGSRIQEAAQGWFEQTGIIITQGFIGQSAEGCPITLGREGSDFSAAIFAHALNATEVIIWKDVPGIMNADPKLIPEAIPLPHISYREAVELAYYGATVIHPKTIKPLENKNIPLKVKSFINPDGAGTTIDRNGDDDKAVPSYIFKFSQVLLSILPRDFSFINEKNMSEIFTMFSRNNIKVRLMQNSAVSFSVCFDYEPAKLQVLIEDLQKRFAVRYNDSVDMVTIRHYNNVSAEEFTKGRKILLEQKSRSTWQMIISKG</sequence>